<evidence type="ECO:0000256" key="1">
    <source>
        <dbReference type="SAM" id="MobiDB-lite"/>
    </source>
</evidence>
<name>A0A5R9E4K4_9ACTN</name>
<accession>A0A5R9E4K4</accession>
<evidence type="ECO:0000313" key="2">
    <source>
        <dbReference type="EMBL" id="TLQ43985.1"/>
    </source>
</evidence>
<dbReference type="OrthoDB" id="4203490at2"/>
<comment type="caution">
    <text evidence="2">The sequence shown here is derived from an EMBL/GenBank/DDBJ whole genome shotgun (WGS) entry which is preliminary data.</text>
</comment>
<dbReference type="AlphaFoldDB" id="A0A5R9E4K4"/>
<gene>
    <name evidence="2" type="ORF">FEF34_13355</name>
</gene>
<dbReference type="RefSeq" id="WP_138053390.1">
    <property type="nucleotide sequence ID" value="NZ_VAWE01000001.1"/>
</dbReference>
<organism evidence="2 3">
    <name type="scientific">Streptomyces marianii</name>
    <dbReference type="NCBI Taxonomy" id="1817406"/>
    <lineage>
        <taxon>Bacteria</taxon>
        <taxon>Bacillati</taxon>
        <taxon>Actinomycetota</taxon>
        <taxon>Actinomycetes</taxon>
        <taxon>Kitasatosporales</taxon>
        <taxon>Streptomycetaceae</taxon>
        <taxon>Streptomyces</taxon>
    </lineage>
</organism>
<evidence type="ECO:0000313" key="3">
    <source>
        <dbReference type="Proteomes" id="UP000305921"/>
    </source>
</evidence>
<proteinExistence type="predicted"/>
<reference evidence="2 3" key="1">
    <citation type="submission" date="2019-05" db="EMBL/GenBank/DDBJ databases">
        <title>Streptomyces marianii sp. nov., a novel marine actinomycete from southern coast of India.</title>
        <authorList>
            <person name="Iniyan A.M."/>
            <person name="Wink J."/>
            <person name="Ramprasad E."/>
            <person name="Ramana C.V."/>
            <person name="Bunk B."/>
            <person name="Sproer C."/>
            <person name="Joseph F.-J.R.S."/>
            <person name="Vincent S.G.P."/>
        </authorList>
    </citation>
    <scope>NUCLEOTIDE SEQUENCE [LARGE SCALE GENOMIC DNA]</scope>
    <source>
        <strain evidence="2 3">ICN19</strain>
    </source>
</reference>
<protein>
    <submittedName>
        <fullName evidence="2">Uncharacterized protein</fullName>
    </submittedName>
</protein>
<sequence>MTDRIPRPRKAAPQSNTPNPQAGAGKPTVTPPGVTALIAALGDDGVRRLGRQRRTPGAAGALADLVWSTACEADYLHAHLYRHADHLRDWLDALTTHPPAKGILPPLGHVADQYAARLVQQMSQLTLVLKIYQATLGTPGS</sequence>
<keyword evidence="3" id="KW-1185">Reference proteome</keyword>
<dbReference type="EMBL" id="VAWE01000001">
    <property type="protein sequence ID" value="TLQ43985.1"/>
    <property type="molecule type" value="Genomic_DNA"/>
</dbReference>
<dbReference type="Proteomes" id="UP000305921">
    <property type="component" value="Unassembled WGS sequence"/>
</dbReference>
<feature type="region of interest" description="Disordered" evidence="1">
    <location>
        <begin position="1"/>
        <end position="31"/>
    </location>
</feature>